<comment type="catalytic activity">
    <reaction evidence="10 14">
        <text>3-O-(beta-D-galactosyl-(1-&gt;3)-beta-D-galactosyl-(1-&gt;4)-beta-D-xylosyl)-L-seryl-[protein] + UDP-alpha-D-glucuronate = 3-O-(beta-D-GlcA-(1-&gt;3)-beta-D-Gal-(1-&gt;3)-beta-D-Gal-(1-&gt;4)-beta-D-Xyl)-L-seryl-[protein] + UDP + H(+)</text>
        <dbReference type="Rhea" id="RHEA:24168"/>
        <dbReference type="Rhea" id="RHEA-COMP:12571"/>
        <dbReference type="Rhea" id="RHEA-COMP:12573"/>
        <dbReference type="ChEBI" id="CHEBI:15378"/>
        <dbReference type="ChEBI" id="CHEBI:58052"/>
        <dbReference type="ChEBI" id="CHEBI:58223"/>
        <dbReference type="ChEBI" id="CHEBI:132090"/>
        <dbReference type="ChEBI" id="CHEBI:132093"/>
        <dbReference type="EC" id="2.4.1.135"/>
    </reaction>
</comment>
<dbReference type="SUPFAM" id="SSF53448">
    <property type="entry name" value="Nucleotide-diphospho-sugar transferases"/>
    <property type="match status" value="1"/>
</dbReference>
<evidence type="ECO:0000256" key="15">
    <source>
        <dbReference type="SAM" id="MobiDB-lite"/>
    </source>
</evidence>
<evidence type="ECO:0000256" key="11">
    <source>
        <dbReference type="PIRSR" id="PIRSR605027-1"/>
    </source>
</evidence>
<dbReference type="GO" id="GO:0046872">
    <property type="term" value="F:metal ion binding"/>
    <property type="evidence" value="ECO:0007669"/>
    <property type="project" value="UniProtKB-KW"/>
</dbReference>
<keyword evidence="9" id="KW-0325">Glycoprotein</keyword>
<evidence type="ECO:0000256" key="10">
    <source>
        <dbReference type="ARBA" id="ARBA00047979"/>
    </source>
</evidence>
<dbReference type="GO" id="GO:0015018">
    <property type="term" value="F:galactosylgalactosylxylosylprotein 3-beta-glucuronosyltransferase activity"/>
    <property type="evidence" value="ECO:0007669"/>
    <property type="project" value="UniProtKB-UniRule"/>
</dbReference>
<feature type="site" description="Interaction with galactose moiety of substrate glycoprotein" evidence="13">
    <location>
        <position position="253"/>
    </location>
</feature>
<dbReference type="GO" id="GO:0050650">
    <property type="term" value="P:chondroitin sulfate proteoglycan biosynthetic process"/>
    <property type="evidence" value="ECO:0007669"/>
    <property type="project" value="TreeGrafter"/>
</dbReference>
<reference evidence="16 17" key="1">
    <citation type="submission" date="2020-08" db="EMBL/GenBank/DDBJ databases">
        <authorList>
            <person name="Koutsovoulos G."/>
            <person name="Danchin GJ E."/>
        </authorList>
    </citation>
    <scope>NUCLEOTIDE SEQUENCE [LARGE SCALE GENOMIC DNA]</scope>
</reference>
<feature type="binding site" evidence="12">
    <location>
        <position position="221"/>
    </location>
    <ligand>
        <name>Mn(2+)</name>
        <dbReference type="ChEBI" id="CHEBI:29035"/>
    </ligand>
</feature>
<dbReference type="GO" id="GO:0005975">
    <property type="term" value="P:carbohydrate metabolic process"/>
    <property type="evidence" value="ECO:0007669"/>
    <property type="project" value="TreeGrafter"/>
</dbReference>
<feature type="transmembrane region" description="Helical" evidence="14">
    <location>
        <begin position="92"/>
        <end position="111"/>
    </location>
</feature>
<keyword evidence="4 14" id="KW-0808">Transferase</keyword>
<dbReference type="EC" id="2.4.1.135" evidence="3 14"/>
<evidence type="ECO:0000256" key="2">
    <source>
        <dbReference type="ARBA" id="ARBA00007706"/>
    </source>
</evidence>
<dbReference type="GO" id="GO:0000139">
    <property type="term" value="C:Golgi membrane"/>
    <property type="evidence" value="ECO:0007669"/>
    <property type="project" value="UniProtKB-SubCell"/>
</dbReference>
<evidence type="ECO:0000256" key="6">
    <source>
        <dbReference type="ARBA" id="ARBA00022968"/>
    </source>
</evidence>
<name>A0A6V7V7F8_MELEN</name>
<evidence type="ECO:0000256" key="12">
    <source>
        <dbReference type="PIRSR" id="PIRSR605027-3"/>
    </source>
</evidence>
<evidence type="ECO:0000256" key="13">
    <source>
        <dbReference type="PIRSR" id="PIRSR605027-4"/>
    </source>
</evidence>
<evidence type="ECO:0000256" key="7">
    <source>
        <dbReference type="ARBA" id="ARBA00022989"/>
    </source>
</evidence>
<evidence type="ECO:0000256" key="5">
    <source>
        <dbReference type="ARBA" id="ARBA00022692"/>
    </source>
</evidence>
<dbReference type="Proteomes" id="UP000580250">
    <property type="component" value="Unassembled WGS sequence"/>
</dbReference>
<keyword evidence="6 14" id="KW-0735">Signal-anchor</keyword>
<comment type="caution">
    <text evidence="16">The sequence shown here is derived from an EMBL/GenBank/DDBJ whole genome shotgun (WGS) entry which is preliminary data.</text>
</comment>
<dbReference type="PANTHER" id="PTHR10896">
    <property type="entry name" value="GALACTOSYLGALACTOSYLXYLOSYLPROTEIN 3-BETA-GLUCURONOSYLTRANSFERASE BETA-1,3-GLUCURONYLTRANSFERASE"/>
    <property type="match status" value="1"/>
</dbReference>
<comment type="cofactor">
    <cofactor evidence="12 14">
        <name>Mn(2+)</name>
        <dbReference type="ChEBI" id="CHEBI:29035"/>
    </cofactor>
</comment>
<keyword evidence="8 14" id="KW-0472">Membrane</keyword>
<dbReference type="FunFam" id="3.90.550.10:FF:000147">
    <property type="entry name" value="Galactosylgalactosylxylosylprotein 3-beta-glucuronosyltransferase"/>
    <property type="match status" value="1"/>
</dbReference>
<dbReference type="InterPro" id="IPR005027">
    <property type="entry name" value="Glyco_trans_43"/>
</dbReference>
<sequence>MFNNKSRRFSNDGSTDSGGGDSCSSGSLSPIPPNLKLFSSSFSSPNSTNLLIPHQKQLNNRRCSPSKLKFSKINGKYLLRRWPLNRLFNSKLFSFLITIILLFAIWRVYIWNEQIKQRTTVILITPTYKRHERLADMTRLSQTLMHIQNLHWVVVEDANHTSPAVEKILQRSKIPYTYFYTTTKPGFPLRGWTHRNVALEYVRKNYKNYNKNAVIYFADDDNTYDIRLFNNYIKKVKTIGVWAVALAGTAKVEAPKVNKNGTLIGWDVIYAPSRRFAVDMAGFAINLKLILAGNASFHEGCIRGAPESCFLSQFNIPREKIEVFGWNEEPKEILVWHTKTLATKNNCWVLLMAIYLKINFE</sequence>
<keyword evidence="12 14" id="KW-0464">Manganese</keyword>
<dbReference type="OrthoDB" id="675023at2759"/>
<keyword evidence="5 14" id="KW-0812">Transmembrane</keyword>
<keyword evidence="7 14" id="KW-1133">Transmembrane helix</keyword>
<evidence type="ECO:0000256" key="8">
    <source>
        <dbReference type="ARBA" id="ARBA00023136"/>
    </source>
</evidence>
<organism evidence="16 17">
    <name type="scientific">Meloidogyne enterolobii</name>
    <name type="common">Root-knot nematode worm</name>
    <name type="synonym">Meloidogyne mayaguensis</name>
    <dbReference type="NCBI Taxonomy" id="390850"/>
    <lineage>
        <taxon>Eukaryota</taxon>
        <taxon>Metazoa</taxon>
        <taxon>Ecdysozoa</taxon>
        <taxon>Nematoda</taxon>
        <taxon>Chromadorea</taxon>
        <taxon>Rhabditida</taxon>
        <taxon>Tylenchina</taxon>
        <taxon>Tylenchomorpha</taxon>
        <taxon>Tylenchoidea</taxon>
        <taxon>Meloidogynidae</taxon>
        <taxon>Meloidogyninae</taxon>
        <taxon>Meloidogyne</taxon>
    </lineage>
</organism>
<dbReference type="Pfam" id="PF03360">
    <property type="entry name" value="Glyco_transf_43"/>
    <property type="match status" value="1"/>
</dbReference>
<comment type="pathway">
    <text evidence="14">Protein modification; protein glycosylation.</text>
</comment>
<dbReference type="PANTHER" id="PTHR10896:SF30">
    <property type="entry name" value="GALACTOSYLGALACTOSYLXYLOSYLPROTEIN 3-BETA-GLUCURONOSYLTRANSFERASE"/>
    <property type="match status" value="1"/>
</dbReference>
<evidence type="ECO:0000256" key="4">
    <source>
        <dbReference type="ARBA" id="ARBA00022679"/>
    </source>
</evidence>
<evidence type="ECO:0000256" key="14">
    <source>
        <dbReference type="RuleBase" id="RU363127"/>
    </source>
</evidence>
<dbReference type="EMBL" id="CAJEWN010000175">
    <property type="protein sequence ID" value="CAD2170905.1"/>
    <property type="molecule type" value="Genomic_DNA"/>
</dbReference>
<dbReference type="InterPro" id="IPR029044">
    <property type="entry name" value="Nucleotide-diphossugar_trans"/>
</dbReference>
<dbReference type="UniPathway" id="UPA00378"/>
<evidence type="ECO:0000256" key="3">
    <source>
        <dbReference type="ARBA" id="ARBA00012641"/>
    </source>
</evidence>
<evidence type="ECO:0000313" key="16">
    <source>
        <dbReference type="EMBL" id="CAD2170905.1"/>
    </source>
</evidence>
<keyword evidence="14" id="KW-0333">Golgi apparatus</keyword>
<comment type="subcellular location">
    <subcellularLocation>
        <location evidence="14">Golgi apparatus membrane</location>
        <topology evidence="14">Single-pass type II membrane protein</topology>
    </subcellularLocation>
    <subcellularLocation>
        <location evidence="1">Membrane</location>
        <topology evidence="1">Single-pass type II membrane protein</topology>
    </subcellularLocation>
</comment>
<gene>
    <name evidence="16" type="ORF">MENT_LOCUS22336</name>
</gene>
<protein>
    <recommendedName>
        <fullName evidence="3 14">Galactosylgalactosylxylosylprotein 3-beta-glucuronosyltransferase</fullName>
        <ecNumber evidence="3 14">2.4.1.135</ecNumber>
    </recommendedName>
</protein>
<feature type="active site" description="Proton donor/acceptor" evidence="11">
    <location>
        <position position="307"/>
    </location>
</feature>
<keyword evidence="12 14" id="KW-0479">Metal-binding</keyword>
<dbReference type="AlphaFoldDB" id="A0A6V7V7F8"/>
<proteinExistence type="inferred from homology"/>
<evidence type="ECO:0000256" key="9">
    <source>
        <dbReference type="ARBA" id="ARBA00023180"/>
    </source>
</evidence>
<accession>A0A6V7V7F8</accession>
<evidence type="ECO:0000313" key="17">
    <source>
        <dbReference type="Proteomes" id="UP000580250"/>
    </source>
</evidence>
<evidence type="ECO:0000256" key="1">
    <source>
        <dbReference type="ARBA" id="ARBA00004606"/>
    </source>
</evidence>
<comment type="similarity">
    <text evidence="2 14">Belongs to the glycosyltransferase 43 family.</text>
</comment>
<feature type="region of interest" description="Disordered" evidence="15">
    <location>
        <begin position="1"/>
        <end position="26"/>
    </location>
</feature>
<dbReference type="Gene3D" id="3.90.550.10">
    <property type="entry name" value="Spore Coat Polysaccharide Biosynthesis Protein SpsA, Chain A"/>
    <property type="match status" value="1"/>
</dbReference>